<dbReference type="EMBL" id="FOSQ01000001">
    <property type="protein sequence ID" value="SFK28460.1"/>
    <property type="molecule type" value="Genomic_DNA"/>
</dbReference>
<sequence>MMSRHVRLLGSALALTGSFGTAALAQGRACADLSALARPDLRITRAEPVAAGTLPAENRGRAALAGPDRAPMPAHCVVDGMIAPRTGVGGVSFGTGFQLRMPEDWNGKLLFQGGGGMDGVVVEATGVVPIAGATAAPALMRGYAVVSTDAGHQGRDTRDATFGLDQQARYDYAQGAVPVVAREATSLIAQRYGRAPERRYFMGCSNGGRQGMLAAQRDALLFDGIVAGNPGFRLSRAAVAQAWDVQALLRASPRDADGQPVLAASLTPADMTLVANAVLEACDGADGLRDGLIQAPAACRFDPASLRCPTAEKTATCLAPAQVEALQTVFAGARNSRGEAIYAGWPWDSGIASPGWRAWKLGTAQTGRPNALNATLAASSLGYFFLTPPRPDLDLLEFDFDRDTPQTAQTAAINDATGTMMSSFAQRGSRLLVFHGNSDPVFSASDITAYWQDLARDNGGAEALGRFARLFMVPGMAHCGGGPAMEDFDPLAALEAWVERNEPPARIVARGASFPGRTRPHCPFPQQAHYTGGDPERAESFECRAP</sequence>
<dbReference type="InterPro" id="IPR011118">
    <property type="entry name" value="Tannase/feruloyl_esterase"/>
</dbReference>
<dbReference type="RefSeq" id="WP_092956500.1">
    <property type="nucleotide sequence ID" value="NZ_FOSQ01000001.1"/>
</dbReference>
<accession>A0A1I3Y9M9</accession>
<keyword evidence="2" id="KW-0719">Serine esterase</keyword>
<evidence type="ECO:0000256" key="3">
    <source>
        <dbReference type="ARBA" id="ARBA00022723"/>
    </source>
</evidence>
<dbReference type="PANTHER" id="PTHR33938:SF15">
    <property type="entry name" value="FERULOYL ESTERASE B-RELATED"/>
    <property type="match status" value="1"/>
</dbReference>
<evidence type="ECO:0000256" key="4">
    <source>
        <dbReference type="ARBA" id="ARBA00022729"/>
    </source>
</evidence>
<evidence type="ECO:0000313" key="10">
    <source>
        <dbReference type="EMBL" id="SFK28460.1"/>
    </source>
</evidence>
<gene>
    <name evidence="10" type="ORF">SAMN02745775_1011088</name>
</gene>
<keyword evidence="7" id="KW-1015">Disulfide bond</keyword>
<keyword evidence="5" id="KW-0378">Hydrolase</keyword>
<feature type="region of interest" description="Disordered" evidence="8">
    <location>
        <begin position="518"/>
        <end position="546"/>
    </location>
</feature>
<dbReference type="OrthoDB" id="7197884at2"/>
<evidence type="ECO:0000256" key="5">
    <source>
        <dbReference type="ARBA" id="ARBA00022801"/>
    </source>
</evidence>
<keyword evidence="11" id="KW-1185">Reference proteome</keyword>
<comment type="similarity">
    <text evidence="1">Belongs to the tannase family.</text>
</comment>
<feature type="chain" id="PRO_5011504529" evidence="9">
    <location>
        <begin position="26"/>
        <end position="546"/>
    </location>
</feature>
<evidence type="ECO:0000256" key="2">
    <source>
        <dbReference type="ARBA" id="ARBA00022487"/>
    </source>
</evidence>
<feature type="signal peptide" evidence="9">
    <location>
        <begin position="1"/>
        <end position="25"/>
    </location>
</feature>
<evidence type="ECO:0000313" key="11">
    <source>
        <dbReference type="Proteomes" id="UP000199473"/>
    </source>
</evidence>
<dbReference type="Gene3D" id="3.40.50.1820">
    <property type="entry name" value="alpha/beta hydrolase"/>
    <property type="match status" value="1"/>
</dbReference>
<dbReference type="STRING" id="1123062.SAMN02745775_1011088"/>
<dbReference type="AlphaFoldDB" id="A0A1I3Y9M9"/>
<keyword evidence="3" id="KW-0479">Metal-binding</keyword>
<dbReference type="GO" id="GO:0046872">
    <property type="term" value="F:metal ion binding"/>
    <property type="evidence" value="ECO:0007669"/>
    <property type="project" value="UniProtKB-KW"/>
</dbReference>
<name>A0A1I3Y9M9_9PROT</name>
<dbReference type="Proteomes" id="UP000199473">
    <property type="component" value="Unassembled WGS sequence"/>
</dbReference>
<organism evidence="10 11">
    <name type="scientific">Falsiroseomonas stagni DSM 19981</name>
    <dbReference type="NCBI Taxonomy" id="1123062"/>
    <lineage>
        <taxon>Bacteria</taxon>
        <taxon>Pseudomonadati</taxon>
        <taxon>Pseudomonadota</taxon>
        <taxon>Alphaproteobacteria</taxon>
        <taxon>Acetobacterales</taxon>
        <taxon>Roseomonadaceae</taxon>
        <taxon>Falsiroseomonas</taxon>
    </lineage>
</organism>
<proteinExistence type="inferred from homology"/>
<dbReference type="PANTHER" id="PTHR33938">
    <property type="entry name" value="FERULOYL ESTERASE B-RELATED"/>
    <property type="match status" value="1"/>
</dbReference>
<evidence type="ECO:0000256" key="6">
    <source>
        <dbReference type="ARBA" id="ARBA00022837"/>
    </source>
</evidence>
<evidence type="ECO:0000256" key="1">
    <source>
        <dbReference type="ARBA" id="ARBA00006249"/>
    </source>
</evidence>
<reference evidence="10 11" key="1">
    <citation type="submission" date="2016-10" db="EMBL/GenBank/DDBJ databases">
        <authorList>
            <person name="de Groot N.N."/>
        </authorList>
    </citation>
    <scope>NUCLEOTIDE SEQUENCE [LARGE SCALE GENOMIC DNA]</scope>
    <source>
        <strain evidence="10 11">DSM 19981</strain>
    </source>
</reference>
<keyword evidence="6" id="KW-0106">Calcium</keyword>
<keyword evidence="4 9" id="KW-0732">Signal</keyword>
<dbReference type="Pfam" id="PF07519">
    <property type="entry name" value="Tannase"/>
    <property type="match status" value="1"/>
</dbReference>
<dbReference type="InterPro" id="IPR029058">
    <property type="entry name" value="AB_hydrolase_fold"/>
</dbReference>
<evidence type="ECO:0000256" key="7">
    <source>
        <dbReference type="ARBA" id="ARBA00023157"/>
    </source>
</evidence>
<dbReference type="SUPFAM" id="SSF53474">
    <property type="entry name" value="alpha/beta-Hydrolases"/>
    <property type="match status" value="1"/>
</dbReference>
<protein>
    <submittedName>
        <fullName evidence="10">Feruloyl esterase</fullName>
    </submittedName>
</protein>
<feature type="compositionally biased region" description="Basic and acidic residues" evidence="8">
    <location>
        <begin position="534"/>
        <end position="546"/>
    </location>
</feature>
<dbReference type="GO" id="GO:0052689">
    <property type="term" value="F:carboxylic ester hydrolase activity"/>
    <property type="evidence" value="ECO:0007669"/>
    <property type="project" value="UniProtKB-KW"/>
</dbReference>
<evidence type="ECO:0000256" key="8">
    <source>
        <dbReference type="SAM" id="MobiDB-lite"/>
    </source>
</evidence>
<evidence type="ECO:0000256" key="9">
    <source>
        <dbReference type="SAM" id="SignalP"/>
    </source>
</evidence>